<dbReference type="Pfam" id="PF01909">
    <property type="entry name" value="NTP_transf_2"/>
    <property type="match status" value="1"/>
</dbReference>
<name>A0A2A2EDK3_9BIFI</name>
<dbReference type="GO" id="GO:0016779">
    <property type="term" value="F:nucleotidyltransferase activity"/>
    <property type="evidence" value="ECO:0007669"/>
    <property type="project" value="InterPro"/>
</dbReference>
<feature type="domain" description="Polymerase nucleotidyl transferase" evidence="1">
    <location>
        <begin position="17"/>
        <end position="81"/>
    </location>
</feature>
<reference evidence="3 4" key="1">
    <citation type="journal article" date="2017" name="ISME J.">
        <title>Unveiling bifidobacterial biogeography across the mammalian branch of the tree of life.</title>
        <authorList>
            <person name="Milani C."/>
            <person name="Mangifesta M."/>
            <person name="Mancabelli L."/>
            <person name="Lugli G.A."/>
            <person name="James K."/>
            <person name="Duranti S."/>
            <person name="Turroni F."/>
            <person name="Ferrario C."/>
            <person name="Ossiprandi M.C."/>
            <person name="van Sinderen D."/>
            <person name="Ventura M."/>
        </authorList>
    </citation>
    <scope>NUCLEOTIDE SEQUENCE [LARGE SCALE GENOMIC DNA]</scope>
    <source>
        <strain evidence="4">Ham19E</strain>
    </source>
</reference>
<organism evidence="3 4">
    <name type="scientific">Bifidobacterium criceti</name>
    <dbReference type="NCBI Taxonomy" id="1960969"/>
    <lineage>
        <taxon>Bacteria</taxon>
        <taxon>Bacillati</taxon>
        <taxon>Actinomycetota</taxon>
        <taxon>Actinomycetes</taxon>
        <taxon>Bifidobacteriales</taxon>
        <taxon>Bifidobacteriaceae</taxon>
        <taxon>Bifidobacterium</taxon>
    </lineage>
</organism>
<evidence type="ECO:0000259" key="2">
    <source>
        <dbReference type="Pfam" id="PF13228"/>
    </source>
</evidence>
<proteinExistence type="predicted"/>
<sequence length="278" mass="30908">MNVRGEKKETMEPFEALWRAFAQLPEVTAVALGGSRAGGAYDETSDYDLYIYCDALPSETKRAAIIGEHCRYAEIGNAFWELEDDCTLNDGVDIDILYRSLNDFARGIAAVVDEGEASDGYTTCMWHNLLGCRILFDRDGRLEALRARYDVGYPDALRANIIDTNMRLLSGQLPSYDHQIAKAAARGDLVSVNHRAAAYLASYFDALFALNRLTHPGEKRMARYARDHATLLPAHFDEDLDALFASMFTDVDATGRTLARMTGELKRLVDMTACGAPR</sequence>
<protein>
    <submittedName>
        <fullName evidence="3">Nucleotidyltransferase</fullName>
    </submittedName>
</protein>
<dbReference type="InterPro" id="IPR002934">
    <property type="entry name" value="Polymerase_NTP_transf_dom"/>
</dbReference>
<dbReference type="Proteomes" id="UP000218399">
    <property type="component" value="Unassembled WGS sequence"/>
</dbReference>
<evidence type="ECO:0000259" key="1">
    <source>
        <dbReference type="Pfam" id="PF01909"/>
    </source>
</evidence>
<dbReference type="InterPro" id="IPR043519">
    <property type="entry name" value="NT_sf"/>
</dbReference>
<keyword evidence="3" id="KW-0808">Transferase</keyword>
<comment type="caution">
    <text evidence="3">The sequence shown here is derived from an EMBL/GenBank/DDBJ whole genome shotgun (WGS) entry which is preliminary data.</text>
</comment>
<keyword evidence="4" id="KW-1185">Reference proteome</keyword>
<accession>A0A2A2EDK3</accession>
<feature type="domain" description="DUF4037" evidence="2">
    <location>
        <begin position="132"/>
        <end position="219"/>
    </location>
</feature>
<dbReference type="Gene3D" id="3.30.460.10">
    <property type="entry name" value="Beta Polymerase, domain 2"/>
    <property type="match status" value="1"/>
</dbReference>
<dbReference type="InterPro" id="IPR025117">
    <property type="entry name" value="DUF4037"/>
</dbReference>
<dbReference type="EMBL" id="MVOH01000017">
    <property type="protein sequence ID" value="PAU67060.1"/>
    <property type="molecule type" value="Genomic_DNA"/>
</dbReference>
<dbReference type="SUPFAM" id="SSF81301">
    <property type="entry name" value="Nucleotidyltransferase"/>
    <property type="match status" value="1"/>
</dbReference>
<dbReference type="CDD" id="cd05403">
    <property type="entry name" value="NT_KNTase_like"/>
    <property type="match status" value="1"/>
</dbReference>
<gene>
    <name evidence="3" type="ORF">B1526_1560</name>
</gene>
<dbReference type="RefSeq" id="WP_201260147.1">
    <property type="nucleotide sequence ID" value="NZ_MVOH01000017.1"/>
</dbReference>
<dbReference type="Pfam" id="PF13228">
    <property type="entry name" value="DUF4037"/>
    <property type="match status" value="1"/>
</dbReference>
<evidence type="ECO:0000313" key="3">
    <source>
        <dbReference type="EMBL" id="PAU67060.1"/>
    </source>
</evidence>
<evidence type="ECO:0000313" key="4">
    <source>
        <dbReference type="Proteomes" id="UP000218399"/>
    </source>
</evidence>
<dbReference type="AlphaFoldDB" id="A0A2A2EDK3"/>